<sequence>MAKRGGTSRPIQQALARPKPRQSAPARVEQEIIEISSDEDDEPLPPPQQTSAPEPSETITIVSSGSGSNSPQPGLNTSPIRPKQPQSLGEPYRSAVSKAIASASRTSRPRPKPRVPVTRKLSLNAKLDKAELPHHASSNRNTPSPPQKKSPPANQNVYRTALPGISSDAESQSSSEMVETLLAGQPEQKSIVLGSNSSTSENADDEKEPVNKASPRKSAPIPSSPTSETEPEPEPLVESIANVSLYDELTGQDKEVAQAAEAVESVSLDVLETFDCSIGDCMASFSSAGQLHTHTSRDHGIRLHNKIGKKKRKASDAPENVPAKRRTTALPPSSSLPGTSRASPASGASTHSAQSQTSNRFIQRKNTVGFESFAQRVSSQEHSSSDDEVLHESSSSPDSAPASRPMTPPQIPNMRAPQPNLRPPVPDEPSQNLSPSKQRAQIKDEVIIPGDELVTWRVDLVNSMPDSYRKSIGVRAVFEAYMDDAMRLTEPCASAIQVENMVDSEPCPPWEFVYYNTMLYGTNVPKPDLDALEGCDCLGPCDPENQDCSCVRRQERYYAEYGGDMDGTTGFGCAEDGTIKYQNGAVFGCNSKCSCDLECSNKVLQQGRKYDISIRKTKGKGWGVFAKENIPAGRFIGIYTGELLTEGMASKRAPVYDNFGRTYVLNIDFHHIAANKDAPTYAVDAFHAGNFTRFFNHSCEPNLKLTAYYCDDVDIQKPLIALFTCVDVKAGSELTFSYTGLDVYDEEAVSFGADAVSRDQEEAQKQGWTLAKEFKLHLQPVRLRKKFKLEDLNERLPPLPKIYSDFLGYIFEQTKICFEDRIIDGKSIWEKYMSTMQIVIGHPNGWSNREQAFLRNAAVKCGVFNTSQSTIAKNISFVTEAEASVHYCIQHTNLSTELKPGSMFAVCDAGGSTVDTTLYSVISTEPDLQLKEVRTSASIQAGAIFVNRAFEALLNKWMSGLGLSGGKEEVDEYTEAGVQDFESVKRKYDHNDSDSAPKIRIKVAGRGISRGKNTDSHKIHRGYVEVSSYDVKECFDECVKPIISNGNDLLGDLSVSHLLLVGGFGDNPYLRSALKKKHEGNIQITLANESTSKAVADGAVFWGIARNVFARAPYYSYGIICSRPCLPWIEELDGRDISLGPGGVPFVSGAWSPIVQKGIPLDLNKVYRENYTFISKNENPGLVTINRDLHAYAGDGKPKWGLDNNGDLMAGFHKVGVIKAEIWNLEGALKYEEGLLPGLGYWEMGIDVCLQFGGTELHGWIEWKQNGITRTTEATLVPWDPIV</sequence>
<feature type="compositionally biased region" description="Low complexity" evidence="8">
    <location>
        <begin position="166"/>
        <end position="175"/>
    </location>
</feature>
<feature type="domain" description="Pre-SET" evidence="10">
    <location>
        <begin position="533"/>
        <end position="607"/>
    </location>
</feature>
<dbReference type="Proteomes" id="UP000663840">
    <property type="component" value="Unassembled WGS sequence"/>
</dbReference>
<feature type="region of interest" description="Disordered" evidence="8">
    <location>
        <begin position="1"/>
        <end position="237"/>
    </location>
</feature>
<feature type="region of interest" description="Disordered" evidence="8">
    <location>
        <begin position="293"/>
        <end position="361"/>
    </location>
</feature>
<comment type="caution">
    <text evidence="11">The sequence shown here is derived from an EMBL/GenBank/DDBJ whole genome shotgun (WGS) entry which is preliminary data.</text>
</comment>
<dbReference type="PANTHER" id="PTHR46223">
    <property type="entry name" value="HISTONE-LYSINE N-METHYLTRANSFERASE SUV39H"/>
    <property type="match status" value="1"/>
</dbReference>
<keyword evidence="6" id="KW-0479">Metal-binding</keyword>
<evidence type="ECO:0000256" key="8">
    <source>
        <dbReference type="SAM" id="MobiDB-lite"/>
    </source>
</evidence>
<gene>
    <name evidence="11" type="ORF">RDB_LOCUS147026</name>
</gene>
<dbReference type="PROSITE" id="PS00028">
    <property type="entry name" value="ZINC_FINGER_C2H2_1"/>
    <property type="match status" value="1"/>
</dbReference>
<dbReference type="InterPro" id="IPR046341">
    <property type="entry name" value="SET_dom_sf"/>
</dbReference>
<evidence type="ECO:0000313" key="12">
    <source>
        <dbReference type="Proteomes" id="UP000663840"/>
    </source>
</evidence>
<evidence type="ECO:0000259" key="9">
    <source>
        <dbReference type="PROSITE" id="PS50280"/>
    </source>
</evidence>
<dbReference type="GO" id="GO:0042054">
    <property type="term" value="F:histone methyltransferase activity"/>
    <property type="evidence" value="ECO:0007669"/>
    <property type="project" value="InterPro"/>
</dbReference>
<organism evidence="11 12">
    <name type="scientific">Rhizoctonia solani</name>
    <dbReference type="NCBI Taxonomy" id="456999"/>
    <lineage>
        <taxon>Eukaryota</taxon>
        <taxon>Fungi</taxon>
        <taxon>Dikarya</taxon>
        <taxon>Basidiomycota</taxon>
        <taxon>Agaricomycotina</taxon>
        <taxon>Agaricomycetes</taxon>
        <taxon>Cantharellales</taxon>
        <taxon>Ceratobasidiaceae</taxon>
        <taxon>Rhizoctonia</taxon>
    </lineage>
</organism>
<dbReference type="GO" id="GO:0005694">
    <property type="term" value="C:chromosome"/>
    <property type="evidence" value="ECO:0007669"/>
    <property type="project" value="UniProtKB-SubCell"/>
</dbReference>
<feature type="domain" description="SET" evidence="9">
    <location>
        <begin position="610"/>
        <end position="739"/>
    </location>
</feature>
<evidence type="ECO:0000256" key="7">
    <source>
        <dbReference type="ARBA" id="ARBA00022833"/>
    </source>
</evidence>
<reference evidence="11" key="1">
    <citation type="submission" date="2021-01" db="EMBL/GenBank/DDBJ databases">
        <authorList>
            <person name="Kaushik A."/>
        </authorList>
    </citation>
    <scope>NUCLEOTIDE SEQUENCE</scope>
    <source>
        <strain evidence="11">AG1-1A</strain>
    </source>
</reference>
<dbReference type="GO" id="GO:0008270">
    <property type="term" value="F:zinc ion binding"/>
    <property type="evidence" value="ECO:0007669"/>
    <property type="project" value="InterPro"/>
</dbReference>
<dbReference type="PROSITE" id="PS50280">
    <property type="entry name" value="SET"/>
    <property type="match status" value="1"/>
</dbReference>
<dbReference type="SMART" id="SM00317">
    <property type="entry name" value="SET"/>
    <property type="match status" value="1"/>
</dbReference>
<feature type="compositionally biased region" description="Polar residues" evidence="8">
    <location>
        <begin position="50"/>
        <end position="62"/>
    </location>
</feature>
<name>A0A8H3H744_9AGAM</name>
<evidence type="ECO:0000256" key="2">
    <source>
        <dbReference type="ARBA" id="ARBA00022454"/>
    </source>
</evidence>
<feature type="compositionally biased region" description="Basic residues" evidence="8">
    <location>
        <begin position="302"/>
        <end position="313"/>
    </location>
</feature>
<evidence type="ECO:0000259" key="10">
    <source>
        <dbReference type="PROSITE" id="PS50867"/>
    </source>
</evidence>
<dbReference type="PANTHER" id="PTHR46223:SF3">
    <property type="entry name" value="HISTONE-LYSINE N-METHYLTRANSFERASE SET-23"/>
    <property type="match status" value="1"/>
</dbReference>
<feature type="compositionally biased region" description="Low complexity" evidence="8">
    <location>
        <begin position="218"/>
        <end position="228"/>
    </location>
</feature>
<evidence type="ECO:0008006" key="13">
    <source>
        <dbReference type="Google" id="ProtNLM"/>
    </source>
</evidence>
<dbReference type="CDD" id="cd10170">
    <property type="entry name" value="ASKHA_NBD_HSP70"/>
    <property type="match status" value="1"/>
</dbReference>
<feature type="compositionally biased region" description="Polar residues" evidence="8">
    <location>
        <begin position="71"/>
        <end position="87"/>
    </location>
</feature>
<evidence type="ECO:0000256" key="5">
    <source>
        <dbReference type="ARBA" id="ARBA00022691"/>
    </source>
</evidence>
<evidence type="ECO:0000256" key="6">
    <source>
        <dbReference type="ARBA" id="ARBA00022723"/>
    </source>
</evidence>
<comment type="subcellular location">
    <subcellularLocation>
        <location evidence="1">Chromosome</location>
    </subcellularLocation>
</comment>
<feature type="compositionally biased region" description="Low complexity" evidence="8">
    <location>
        <begin position="393"/>
        <end position="403"/>
    </location>
</feature>
<feature type="region of interest" description="Disordered" evidence="8">
    <location>
        <begin position="374"/>
        <end position="442"/>
    </location>
</feature>
<keyword evidence="2" id="KW-0158">Chromosome</keyword>
<keyword evidence="4" id="KW-0808">Transferase</keyword>
<keyword evidence="7" id="KW-0862">Zinc</keyword>
<proteinExistence type="predicted"/>
<keyword evidence="5" id="KW-0949">S-adenosyl-L-methionine</keyword>
<accession>A0A8H3H744</accession>
<dbReference type="SUPFAM" id="SSF53067">
    <property type="entry name" value="Actin-like ATPase domain"/>
    <property type="match status" value="1"/>
</dbReference>
<dbReference type="GO" id="GO:0032259">
    <property type="term" value="P:methylation"/>
    <property type="evidence" value="ECO:0007669"/>
    <property type="project" value="UniProtKB-KW"/>
</dbReference>
<evidence type="ECO:0000313" key="11">
    <source>
        <dbReference type="EMBL" id="CAE6489975.1"/>
    </source>
</evidence>
<dbReference type="InterPro" id="IPR043129">
    <property type="entry name" value="ATPase_NBD"/>
</dbReference>
<dbReference type="Gene3D" id="2.170.270.10">
    <property type="entry name" value="SET domain"/>
    <property type="match status" value="1"/>
</dbReference>
<evidence type="ECO:0000256" key="4">
    <source>
        <dbReference type="ARBA" id="ARBA00022679"/>
    </source>
</evidence>
<dbReference type="GO" id="GO:0005634">
    <property type="term" value="C:nucleus"/>
    <property type="evidence" value="ECO:0007669"/>
    <property type="project" value="InterPro"/>
</dbReference>
<protein>
    <recommendedName>
        <fullName evidence="13">SET domain-containing protein</fullName>
    </recommendedName>
</protein>
<feature type="compositionally biased region" description="Polar residues" evidence="8">
    <location>
        <begin position="330"/>
        <end position="361"/>
    </location>
</feature>
<dbReference type="EMBL" id="CAJMWR010004227">
    <property type="protein sequence ID" value="CAE6489975.1"/>
    <property type="molecule type" value="Genomic_DNA"/>
</dbReference>
<dbReference type="PROSITE" id="PS50867">
    <property type="entry name" value="PRE_SET"/>
    <property type="match status" value="1"/>
</dbReference>
<dbReference type="SUPFAM" id="SSF82199">
    <property type="entry name" value="SET domain"/>
    <property type="match status" value="1"/>
</dbReference>
<evidence type="ECO:0000256" key="1">
    <source>
        <dbReference type="ARBA" id="ARBA00004286"/>
    </source>
</evidence>
<dbReference type="InterPro" id="IPR050973">
    <property type="entry name" value="H3K9_Histone-Lys_N-MTase"/>
</dbReference>
<keyword evidence="3" id="KW-0489">Methyltransferase</keyword>
<dbReference type="InterPro" id="IPR001214">
    <property type="entry name" value="SET_dom"/>
</dbReference>
<evidence type="ECO:0000256" key="3">
    <source>
        <dbReference type="ARBA" id="ARBA00022603"/>
    </source>
</evidence>
<dbReference type="InterPro" id="IPR013087">
    <property type="entry name" value="Znf_C2H2_type"/>
</dbReference>
<dbReference type="SMART" id="SM00468">
    <property type="entry name" value="PreSET"/>
    <property type="match status" value="1"/>
</dbReference>
<dbReference type="Pfam" id="PF05033">
    <property type="entry name" value="Pre-SET"/>
    <property type="match status" value="1"/>
</dbReference>
<dbReference type="InterPro" id="IPR007728">
    <property type="entry name" value="Pre-SET_dom"/>
</dbReference>
<dbReference type="Pfam" id="PF00856">
    <property type="entry name" value="SET"/>
    <property type="match status" value="1"/>
</dbReference>
<feature type="compositionally biased region" description="Polar residues" evidence="8">
    <location>
        <begin position="429"/>
        <end position="439"/>
    </location>
</feature>